<keyword evidence="2" id="KW-1185">Reference proteome</keyword>
<accession>A0A140HLH4</accession>
<dbReference type="OrthoDB" id="18855at10239"/>
<dbReference type="RefSeq" id="YP_009285325.1">
    <property type="nucleotide sequence ID" value="NC_031056.1"/>
</dbReference>
<evidence type="ECO:0000313" key="1">
    <source>
        <dbReference type="EMBL" id="AMO25836.1"/>
    </source>
</evidence>
<protein>
    <submittedName>
        <fullName evidence="1">Uncharacterized protein</fullName>
    </submittedName>
</protein>
<organism evidence="1 2">
    <name type="scientific">Bacillus phage Deep Blue</name>
    <dbReference type="NCBI Taxonomy" id="1792245"/>
    <lineage>
        <taxon>Viruses</taxon>
        <taxon>Duplodnaviria</taxon>
        <taxon>Heunggongvirae</taxon>
        <taxon>Uroviricota</taxon>
        <taxon>Caudoviricetes</taxon>
        <taxon>Herelleviridae</taxon>
        <taxon>Bastillevirinae</taxon>
        <taxon>Caeruleovirus</taxon>
        <taxon>Caeruleovirus deepblue</taxon>
    </lineage>
</organism>
<reference evidence="1 2" key="1">
    <citation type="journal article" date="2016" name="Genome Announc.">
        <title>Complete Genome Sequence of Bacteriophage Deep-Blue Infecting Emetic Bacillus cereus.</title>
        <authorList>
            <person name="Hock L."/>
            <person name="Gillis A."/>
            <person name="Mahillon J."/>
        </authorList>
    </citation>
    <scope>NUCLEOTIDE SEQUENCE [LARGE SCALE GENOMIC DNA]</scope>
</reference>
<dbReference type="Proteomes" id="UP000201785">
    <property type="component" value="Segment"/>
</dbReference>
<dbReference type="GeneID" id="29081792"/>
<sequence length="101" mass="11713">MRSIEEEIEWNTHWSQRYYKQQKVAIENYENDVDKERRISNRQCKTCQYLRNGLSGQAFTDYNCSHCNKAGCHPNTAVPKYCTTCSVSLDICANCGSEMES</sequence>
<dbReference type="EMBL" id="KU577463">
    <property type="protein sequence ID" value="AMO25836.1"/>
    <property type="molecule type" value="Genomic_DNA"/>
</dbReference>
<name>A0A140HLH4_9CAUD</name>
<gene>
    <name evidence="1" type="ORF">Blue_013</name>
</gene>
<evidence type="ECO:0000313" key="2">
    <source>
        <dbReference type="Proteomes" id="UP000201785"/>
    </source>
</evidence>
<proteinExistence type="predicted"/>
<dbReference type="KEGG" id="vg:29081792"/>